<dbReference type="EMBL" id="BAABIA010000005">
    <property type="protein sequence ID" value="GAA5141559.1"/>
    <property type="molecule type" value="Genomic_DNA"/>
</dbReference>
<comment type="caution">
    <text evidence="1">The sequence shown here is derived from an EMBL/GenBank/DDBJ whole genome shotgun (WGS) entry which is preliminary data.</text>
</comment>
<reference evidence="2" key="1">
    <citation type="journal article" date="2019" name="Int. J. Syst. Evol. Microbiol.">
        <title>The Global Catalogue of Microorganisms (GCM) 10K type strain sequencing project: providing services to taxonomists for standard genome sequencing and annotation.</title>
        <authorList>
            <consortium name="The Broad Institute Genomics Platform"/>
            <consortium name="The Broad Institute Genome Sequencing Center for Infectious Disease"/>
            <person name="Wu L."/>
            <person name="Ma J."/>
        </authorList>
    </citation>
    <scope>NUCLEOTIDE SEQUENCE [LARGE SCALE GENOMIC DNA]</scope>
    <source>
        <strain evidence="2">JCM 18053</strain>
    </source>
</reference>
<evidence type="ECO:0000313" key="2">
    <source>
        <dbReference type="Proteomes" id="UP001499852"/>
    </source>
</evidence>
<keyword evidence="2" id="KW-1185">Reference proteome</keyword>
<evidence type="ECO:0000313" key="1">
    <source>
        <dbReference type="EMBL" id="GAA5141559.1"/>
    </source>
</evidence>
<dbReference type="Proteomes" id="UP001499852">
    <property type="component" value="Unassembled WGS sequence"/>
</dbReference>
<organism evidence="1 2">
    <name type="scientific">Prosthecobacter algae</name>
    <dbReference type="NCBI Taxonomy" id="1144682"/>
    <lineage>
        <taxon>Bacteria</taxon>
        <taxon>Pseudomonadati</taxon>
        <taxon>Verrucomicrobiota</taxon>
        <taxon>Verrucomicrobiia</taxon>
        <taxon>Verrucomicrobiales</taxon>
        <taxon>Verrucomicrobiaceae</taxon>
        <taxon>Prosthecobacter</taxon>
    </lineage>
</organism>
<evidence type="ECO:0008006" key="3">
    <source>
        <dbReference type="Google" id="ProtNLM"/>
    </source>
</evidence>
<sequence>MGYNAIEVKSDFLDLTETEFALASINFTPDPESPDVGGLNFGVLSILLSDNDPPDESHFNMEFQIVLIPGSAHLRLMKCKGYANYQEWLNAHPNSKGWQLVAETEDESK</sequence>
<gene>
    <name evidence="1" type="ORF">GCM10023213_25890</name>
</gene>
<protein>
    <recommendedName>
        <fullName evidence="3">Immunity protein 8 of polymorphic toxin system</fullName>
    </recommendedName>
</protein>
<proteinExistence type="predicted"/>
<name>A0ABP9P7H1_9BACT</name>
<accession>A0ABP9P7H1</accession>